<organism evidence="1 2">
    <name type="scientific">Streptomyces luteosporeus</name>
    <dbReference type="NCBI Taxonomy" id="173856"/>
    <lineage>
        <taxon>Bacteria</taxon>
        <taxon>Bacillati</taxon>
        <taxon>Actinomycetota</taxon>
        <taxon>Actinomycetes</taxon>
        <taxon>Kitasatosporales</taxon>
        <taxon>Streptomycetaceae</taxon>
        <taxon>Streptomyces</taxon>
    </lineage>
</organism>
<reference evidence="1 2" key="1">
    <citation type="journal article" date="2019" name="Int. J. Syst. Evol. Microbiol.">
        <title>The Global Catalogue of Microorganisms (GCM) 10K type strain sequencing project: providing services to taxonomists for standard genome sequencing and annotation.</title>
        <authorList>
            <consortium name="The Broad Institute Genomics Platform"/>
            <consortium name="The Broad Institute Genome Sequencing Center for Infectious Disease"/>
            <person name="Wu L."/>
            <person name="Ma J."/>
        </authorList>
    </citation>
    <scope>NUCLEOTIDE SEQUENCE [LARGE SCALE GENOMIC DNA]</scope>
    <source>
        <strain evidence="1 2">JCM 4542</strain>
    </source>
</reference>
<accession>A0ABN3U416</accession>
<protein>
    <submittedName>
        <fullName evidence="1">Uncharacterized protein</fullName>
    </submittedName>
</protein>
<dbReference type="EMBL" id="BAAASL010000025">
    <property type="protein sequence ID" value="GAA2724279.1"/>
    <property type="molecule type" value="Genomic_DNA"/>
</dbReference>
<gene>
    <name evidence="1" type="ORF">GCM10010315_53650</name>
</gene>
<evidence type="ECO:0000313" key="2">
    <source>
        <dbReference type="Proteomes" id="UP001500886"/>
    </source>
</evidence>
<evidence type="ECO:0000313" key="1">
    <source>
        <dbReference type="EMBL" id="GAA2724279.1"/>
    </source>
</evidence>
<proteinExistence type="predicted"/>
<sequence length="93" mass="9963">MRIDAARALGAYVRAEAYRSVRPTPEPEPAPVVVEESVEEIAEEMAEEIAQGFGAGRAGGRLAGERPCGPAARARLIARLLFPRRHEEGPAQG</sequence>
<comment type="caution">
    <text evidence="1">The sequence shown here is derived from an EMBL/GenBank/DDBJ whole genome shotgun (WGS) entry which is preliminary data.</text>
</comment>
<keyword evidence="2" id="KW-1185">Reference proteome</keyword>
<dbReference type="RefSeq" id="WP_344438833.1">
    <property type="nucleotide sequence ID" value="NZ_BAAASL010000025.1"/>
</dbReference>
<name>A0ABN3U416_9ACTN</name>
<dbReference type="Proteomes" id="UP001500886">
    <property type="component" value="Unassembled WGS sequence"/>
</dbReference>